<evidence type="ECO:0000313" key="7">
    <source>
        <dbReference type="Proteomes" id="UP000306631"/>
    </source>
</evidence>
<organism evidence="6 7">
    <name type="scientific">Stenotrophomonas maltophilia</name>
    <name type="common">Pseudomonas maltophilia</name>
    <name type="synonym">Xanthomonas maltophilia</name>
    <dbReference type="NCBI Taxonomy" id="40324"/>
    <lineage>
        <taxon>Bacteria</taxon>
        <taxon>Pseudomonadati</taxon>
        <taxon>Pseudomonadota</taxon>
        <taxon>Gammaproteobacteria</taxon>
        <taxon>Lysobacterales</taxon>
        <taxon>Lysobacteraceae</taxon>
        <taxon>Stenotrophomonas</taxon>
        <taxon>Stenotrophomonas maltophilia group</taxon>
    </lineage>
</organism>
<dbReference type="PANTHER" id="PTHR38776:SF1">
    <property type="entry name" value="MLTA-INTERACTING PROTEIN-RELATED"/>
    <property type="match status" value="1"/>
</dbReference>
<evidence type="ECO:0000256" key="3">
    <source>
        <dbReference type="ARBA" id="ARBA00022729"/>
    </source>
</evidence>
<dbReference type="InterPro" id="IPR010583">
    <property type="entry name" value="MipA"/>
</dbReference>
<keyword evidence="3" id="KW-0732">Signal</keyword>
<comment type="caution">
    <text evidence="6">The sequence shown here is derived from an EMBL/GenBank/DDBJ whole genome shotgun (WGS) entry which is preliminary data.</text>
</comment>
<dbReference type="PANTHER" id="PTHR38776">
    <property type="entry name" value="MLTA-INTERACTING PROTEIN-RELATED"/>
    <property type="match status" value="1"/>
</dbReference>
<dbReference type="AlphaFoldDB" id="A0A4S2D626"/>
<comment type="subcellular location">
    <subcellularLocation>
        <location evidence="1">Cell outer membrane</location>
    </subcellularLocation>
</comment>
<reference evidence="6 7" key="1">
    <citation type="submission" date="2019-04" db="EMBL/GenBank/DDBJ databases">
        <title>Microbes associate with the intestines of laboratory mice.</title>
        <authorList>
            <person name="Navarre W."/>
            <person name="Wong E."/>
            <person name="Huang K."/>
            <person name="Tropini C."/>
            <person name="Ng K."/>
            <person name="Yu B."/>
        </authorList>
    </citation>
    <scope>NUCLEOTIDE SEQUENCE [LARGE SCALE GENOMIC DNA]</scope>
    <source>
        <strain evidence="6 7">NM62_B4-13</strain>
    </source>
</reference>
<evidence type="ECO:0000256" key="5">
    <source>
        <dbReference type="ARBA" id="ARBA00023237"/>
    </source>
</evidence>
<protein>
    <submittedName>
        <fullName evidence="6">MipA/OmpV family protein</fullName>
    </submittedName>
</protein>
<comment type="similarity">
    <text evidence="2">Belongs to the MipA/OmpV family.</text>
</comment>
<dbReference type="Proteomes" id="UP000306631">
    <property type="component" value="Unassembled WGS sequence"/>
</dbReference>
<sequence>MVAVPAAQAGDTAPAPKRTSVGVAVVALKSPYAGYDTDTIPAPLISYEGRSFYFRGGAVGYRLVNQGGTELSATLSPYMMRFKHRDTDNPQLRQLSNRSLSGMAGLAWRHSADWGVVQASAEAEVTGHGGGVAADARYSYPLPVGKVRLIPGVGVNYASSKLNDYYFGVSQAEALRSGLARYEAGSGASPYMDVTVVMPLGTHWTGTASLRRSRLSDAVRDSPMTRGDHMDSAAVSLSYGF</sequence>
<gene>
    <name evidence="6" type="ORF">E5352_02660</name>
</gene>
<keyword evidence="4" id="KW-0472">Membrane</keyword>
<evidence type="ECO:0000256" key="2">
    <source>
        <dbReference type="ARBA" id="ARBA00005722"/>
    </source>
</evidence>
<evidence type="ECO:0000256" key="4">
    <source>
        <dbReference type="ARBA" id="ARBA00023136"/>
    </source>
</evidence>
<dbReference type="EMBL" id="SRYW01000002">
    <property type="protein sequence ID" value="TGY36635.1"/>
    <property type="molecule type" value="Genomic_DNA"/>
</dbReference>
<evidence type="ECO:0000313" key="6">
    <source>
        <dbReference type="EMBL" id="TGY36635.1"/>
    </source>
</evidence>
<evidence type="ECO:0000256" key="1">
    <source>
        <dbReference type="ARBA" id="ARBA00004442"/>
    </source>
</evidence>
<dbReference type="GO" id="GO:0009252">
    <property type="term" value="P:peptidoglycan biosynthetic process"/>
    <property type="evidence" value="ECO:0007669"/>
    <property type="project" value="TreeGrafter"/>
</dbReference>
<keyword evidence="5" id="KW-0998">Cell outer membrane</keyword>
<dbReference type="Pfam" id="PF06629">
    <property type="entry name" value="MipA"/>
    <property type="match status" value="1"/>
</dbReference>
<name>A0A4S2D626_STEMA</name>
<dbReference type="OrthoDB" id="5295915at2"/>
<accession>A0A4S2D626</accession>
<dbReference type="GO" id="GO:0009279">
    <property type="term" value="C:cell outer membrane"/>
    <property type="evidence" value="ECO:0007669"/>
    <property type="project" value="UniProtKB-SubCell"/>
</dbReference>
<proteinExistence type="inferred from homology"/>